<reference evidence="2 3" key="2">
    <citation type="submission" date="2018-08" db="EMBL/GenBank/DDBJ databases">
        <authorList>
            <person name="Laetsch R D."/>
            <person name="Stevens L."/>
            <person name="Kumar S."/>
            <person name="Blaxter L. M."/>
        </authorList>
    </citation>
    <scope>NUCLEOTIDE SEQUENCE [LARGE SCALE GENOMIC DNA]</scope>
</reference>
<evidence type="ECO:0000313" key="4">
    <source>
        <dbReference type="WBParaSite" id="nOo.2.0.1.t10624-RA"/>
    </source>
</evidence>
<dbReference type="OrthoDB" id="5842528at2759"/>
<name>A0A182ER59_ONCOC</name>
<dbReference type="WBParaSite" id="nOo.2.0.1.t10624-RA">
    <property type="protein sequence ID" value="nOo.2.0.1.t10624-RA"/>
    <property type="gene ID" value="nOo.2.0.1.g10624"/>
</dbReference>
<evidence type="ECO:0000313" key="3">
    <source>
        <dbReference type="Proteomes" id="UP000271087"/>
    </source>
</evidence>
<feature type="region of interest" description="Disordered" evidence="1">
    <location>
        <begin position="1"/>
        <end position="25"/>
    </location>
</feature>
<accession>A0A182ER59</accession>
<dbReference type="AlphaFoldDB" id="A0A182ER59"/>
<gene>
    <name evidence="2" type="ORF">NOO_LOCUS10624</name>
</gene>
<reference evidence="4" key="1">
    <citation type="submission" date="2016-06" db="UniProtKB">
        <authorList>
            <consortium name="WormBaseParasite"/>
        </authorList>
    </citation>
    <scope>IDENTIFICATION</scope>
</reference>
<sequence length="107" mass="12774">MTNDKETFEVNKSQETSSHGTLQHVQPRIRFFERADEIAQSKPIAKQRNEYRTLTYIDENKDLTTENIYPRDVRQQDITECKIEKYDVVGYKMPEILEQHTCKDDDF</sequence>
<feature type="compositionally biased region" description="Polar residues" evidence="1">
    <location>
        <begin position="10"/>
        <end position="24"/>
    </location>
</feature>
<evidence type="ECO:0000313" key="2">
    <source>
        <dbReference type="EMBL" id="VDM94351.1"/>
    </source>
</evidence>
<proteinExistence type="predicted"/>
<dbReference type="EMBL" id="UYRW01006285">
    <property type="protein sequence ID" value="VDM94351.1"/>
    <property type="molecule type" value="Genomic_DNA"/>
</dbReference>
<keyword evidence="3" id="KW-1185">Reference proteome</keyword>
<dbReference type="Proteomes" id="UP000271087">
    <property type="component" value="Unassembled WGS sequence"/>
</dbReference>
<protein>
    <submittedName>
        <fullName evidence="2 4">Uncharacterized protein</fullName>
    </submittedName>
</protein>
<organism evidence="4">
    <name type="scientific">Onchocerca ochengi</name>
    <name type="common">Filarial nematode worm</name>
    <dbReference type="NCBI Taxonomy" id="42157"/>
    <lineage>
        <taxon>Eukaryota</taxon>
        <taxon>Metazoa</taxon>
        <taxon>Ecdysozoa</taxon>
        <taxon>Nematoda</taxon>
        <taxon>Chromadorea</taxon>
        <taxon>Rhabditida</taxon>
        <taxon>Spirurina</taxon>
        <taxon>Spiruromorpha</taxon>
        <taxon>Filarioidea</taxon>
        <taxon>Onchocercidae</taxon>
        <taxon>Onchocerca</taxon>
    </lineage>
</organism>
<evidence type="ECO:0000256" key="1">
    <source>
        <dbReference type="SAM" id="MobiDB-lite"/>
    </source>
</evidence>